<dbReference type="InterPro" id="IPR002569">
    <property type="entry name" value="Met_Sox_Rdtase_MsrA_dom"/>
</dbReference>
<dbReference type="SUPFAM" id="SSF55068">
    <property type="entry name" value="Peptide methionine sulfoxide reductase"/>
    <property type="match status" value="1"/>
</dbReference>
<evidence type="ECO:0000256" key="4">
    <source>
        <dbReference type="ARBA" id="ARBA00030643"/>
    </source>
</evidence>
<dbReference type="Gene3D" id="3.30.1060.10">
    <property type="entry name" value="Peptide methionine sulphoxide reductase MsrA"/>
    <property type="match status" value="1"/>
</dbReference>
<evidence type="ECO:0000313" key="7">
    <source>
        <dbReference type="Proteomes" id="UP000007303"/>
    </source>
</evidence>
<accession>H3C6Q2</accession>
<dbReference type="GeneTree" id="ENSGT00940000165219"/>
<evidence type="ECO:0000256" key="3">
    <source>
        <dbReference type="ARBA" id="ARBA00023002"/>
    </source>
</evidence>
<dbReference type="AlphaFoldDB" id="H3C6Q2"/>
<reference evidence="6" key="2">
    <citation type="submission" date="2025-08" db="UniProtKB">
        <authorList>
            <consortium name="Ensembl"/>
        </authorList>
    </citation>
    <scope>IDENTIFICATION</scope>
</reference>
<dbReference type="GO" id="GO:0008113">
    <property type="term" value="F:peptide-methionine (S)-S-oxide reductase activity"/>
    <property type="evidence" value="ECO:0007669"/>
    <property type="project" value="UniProtKB-EC"/>
</dbReference>
<feature type="domain" description="Peptide methionine sulphoxide reductase MsrA" evidence="5">
    <location>
        <begin position="187"/>
        <end position="220"/>
    </location>
</feature>
<reference evidence="6" key="3">
    <citation type="submission" date="2025-09" db="UniProtKB">
        <authorList>
            <consortium name="Ensembl"/>
        </authorList>
    </citation>
    <scope>IDENTIFICATION</scope>
</reference>
<protein>
    <recommendedName>
        <fullName evidence="2">peptide-methionine (S)-S-oxide reductase</fullName>
        <ecNumber evidence="2">1.8.4.11</ecNumber>
    </recommendedName>
    <alternativeName>
        <fullName evidence="4">Peptide-methionine (S)-S-oxide reductase</fullName>
    </alternativeName>
</protein>
<name>H3C6Q2_TETNG</name>
<keyword evidence="7" id="KW-1185">Reference proteome</keyword>
<dbReference type="Pfam" id="PF01625">
    <property type="entry name" value="PMSR"/>
    <property type="match status" value="1"/>
</dbReference>
<keyword evidence="3" id="KW-0560">Oxidoreductase</keyword>
<sequence>MLTSSRLRLSFRHFVNGRMGDMSCKAKLPTPETALPGRSDSIEVAGKRSAASGRTLTMFDVKCPEVFFNLFCYSYCQIKYRSSFAAASTSLKHKLPNPQNQVFLPACVFARAATANVLTLLEPFSLVCAYMCVVIWESVQTPNSVWMRSFNELNTSGPGRVHDSIHTDGNENISCSRLFPQCLTESGFGPVTTEIAEAQPFYYAEDYHQQYLNKVPDGYCGLKGTGVSCPKAITGKH</sequence>
<evidence type="ECO:0000256" key="1">
    <source>
        <dbReference type="ARBA" id="ARBA00005591"/>
    </source>
</evidence>
<organism evidence="6 7">
    <name type="scientific">Tetraodon nigroviridis</name>
    <name type="common">Spotted green pufferfish</name>
    <name type="synonym">Chelonodon nigroviridis</name>
    <dbReference type="NCBI Taxonomy" id="99883"/>
    <lineage>
        <taxon>Eukaryota</taxon>
        <taxon>Metazoa</taxon>
        <taxon>Chordata</taxon>
        <taxon>Craniata</taxon>
        <taxon>Vertebrata</taxon>
        <taxon>Euteleostomi</taxon>
        <taxon>Actinopterygii</taxon>
        <taxon>Neopterygii</taxon>
        <taxon>Teleostei</taxon>
        <taxon>Neoteleostei</taxon>
        <taxon>Acanthomorphata</taxon>
        <taxon>Eupercaria</taxon>
        <taxon>Tetraodontiformes</taxon>
        <taxon>Tetradontoidea</taxon>
        <taxon>Tetraodontidae</taxon>
        <taxon>Tetraodon</taxon>
    </lineage>
</organism>
<dbReference type="EC" id="1.8.4.11" evidence="2"/>
<proteinExistence type="inferred from homology"/>
<reference evidence="7" key="1">
    <citation type="journal article" date="2004" name="Nature">
        <title>Genome duplication in the teleost fish Tetraodon nigroviridis reveals the early vertebrate proto-karyotype.</title>
        <authorList>
            <person name="Jaillon O."/>
            <person name="Aury J.-M."/>
            <person name="Brunet F."/>
            <person name="Petit J.-L."/>
            <person name="Stange-Thomann N."/>
            <person name="Mauceli E."/>
            <person name="Bouneau L."/>
            <person name="Fischer C."/>
            <person name="Ozouf-Costaz C."/>
            <person name="Bernot A."/>
            <person name="Nicaud S."/>
            <person name="Jaffe D."/>
            <person name="Fisher S."/>
            <person name="Lutfalla G."/>
            <person name="Dossat C."/>
            <person name="Segurens B."/>
            <person name="Dasilva C."/>
            <person name="Salanoubat M."/>
            <person name="Levy M."/>
            <person name="Boudet N."/>
            <person name="Castellano S."/>
            <person name="Anthouard V."/>
            <person name="Jubin C."/>
            <person name="Castelli V."/>
            <person name="Katinka M."/>
            <person name="Vacherie B."/>
            <person name="Biemont C."/>
            <person name="Skalli Z."/>
            <person name="Cattolico L."/>
            <person name="Poulain J."/>
            <person name="De Berardinis V."/>
            <person name="Cruaud C."/>
            <person name="Duprat S."/>
            <person name="Brottier P."/>
            <person name="Coutanceau J.-P."/>
            <person name="Gouzy J."/>
            <person name="Parra G."/>
            <person name="Lardier G."/>
            <person name="Chapple C."/>
            <person name="McKernan K.J."/>
            <person name="McEwan P."/>
            <person name="Bosak S."/>
            <person name="Kellis M."/>
            <person name="Volff J.-N."/>
            <person name="Guigo R."/>
            <person name="Zody M.C."/>
            <person name="Mesirov J."/>
            <person name="Lindblad-Toh K."/>
            <person name="Birren B."/>
            <person name="Nusbaum C."/>
            <person name="Kahn D."/>
            <person name="Robinson-Rechavi M."/>
            <person name="Laudet V."/>
            <person name="Schachter V."/>
            <person name="Quetier F."/>
            <person name="Saurin W."/>
            <person name="Scarpelli C."/>
            <person name="Wincker P."/>
            <person name="Lander E.S."/>
            <person name="Weissenbach J."/>
            <person name="Roest Crollius H."/>
        </authorList>
    </citation>
    <scope>NUCLEOTIDE SEQUENCE [LARGE SCALE GENOMIC DNA]</scope>
</reference>
<dbReference type="Ensembl" id="ENSTNIT00000003286.1">
    <property type="protein sequence ID" value="ENSTNIP00000003923.1"/>
    <property type="gene ID" value="ENSTNIG00000000858.1"/>
</dbReference>
<dbReference type="InParanoid" id="H3C6Q2"/>
<evidence type="ECO:0000256" key="2">
    <source>
        <dbReference type="ARBA" id="ARBA00012502"/>
    </source>
</evidence>
<dbReference type="InterPro" id="IPR036509">
    <property type="entry name" value="Met_Sox_Rdtase_MsrA_sf"/>
</dbReference>
<dbReference type="HOGENOM" id="CLU_031040_10_3_1"/>
<evidence type="ECO:0000259" key="5">
    <source>
        <dbReference type="Pfam" id="PF01625"/>
    </source>
</evidence>
<evidence type="ECO:0000313" key="6">
    <source>
        <dbReference type="Ensembl" id="ENSTNIP00000003923.1"/>
    </source>
</evidence>
<comment type="similarity">
    <text evidence="1">Belongs to the MsrA Met sulfoxide reductase family.</text>
</comment>
<dbReference type="Proteomes" id="UP000007303">
    <property type="component" value="Unassembled WGS sequence"/>
</dbReference>
<dbReference type="STRING" id="99883.ENSTNIP00000003923"/>